<reference evidence="2" key="1">
    <citation type="journal article" date="2009" name="PLoS Genet.">
        <title>Sequencing, mapping, and analysis of 27,455 maize full-length cDNAs.</title>
        <authorList>
            <person name="Soderlund C."/>
            <person name="Descour A."/>
            <person name="Kudrna D."/>
            <person name="Bomhoff M."/>
            <person name="Boyd L."/>
            <person name="Currie J."/>
            <person name="Angelova A."/>
            <person name="Collura K."/>
            <person name="Wissotski M."/>
            <person name="Ashley E."/>
            <person name="Morrow D."/>
            <person name="Fernandes J."/>
            <person name="Walbot V."/>
            <person name="Yu Y."/>
        </authorList>
    </citation>
    <scope>NUCLEOTIDE SEQUENCE</scope>
    <source>
        <strain evidence="2">B73</strain>
    </source>
</reference>
<evidence type="ECO:0000256" key="1">
    <source>
        <dbReference type="SAM" id="MobiDB-lite"/>
    </source>
</evidence>
<sequence>MAFDGLHYYLKERLEGIQFFTLAQLHQRASACESRSKELVRTVHHNVPIVEHNQSSSDDEPKKVYTAEIVWPEQAKSSACSSLQSVQKERQEEVKFTFNVGKCDKIFDELLKNGNIKINYIIPPADELKRRAYCKWHNSFSHATNDCNVFRRQIQSAINEGRLKFQEDTEPFPMNVIDFNGKKVLIRPNTADKAKTKKSSSATHGRPMETTKFLAGK</sequence>
<feature type="region of interest" description="Disordered" evidence="1">
    <location>
        <begin position="190"/>
        <end position="217"/>
    </location>
</feature>
<organism evidence="2">
    <name type="scientific">Zea mays</name>
    <name type="common">Maize</name>
    <dbReference type="NCBI Taxonomy" id="4577"/>
    <lineage>
        <taxon>Eukaryota</taxon>
        <taxon>Viridiplantae</taxon>
        <taxon>Streptophyta</taxon>
        <taxon>Embryophyta</taxon>
        <taxon>Tracheophyta</taxon>
        <taxon>Spermatophyta</taxon>
        <taxon>Magnoliopsida</taxon>
        <taxon>Liliopsida</taxon>
        <taxon>Poales</taxon>
        <taxon>Poaceae</taxon>
        <taxon>PACMAD clade</taxon>
        <taxon>Panicoideae</taxon>
        <taxon>Andropogonodae</taxon>
        <taxon>Andropogoneae</taxon>
        <taxon>Tripsacinae</taxon>
        <taxon>Zea</taxon>
    </lineage>
</organism>
<protein>
    <submittedName>
        <fullName evidence="2">Uncharacterized protein</fullName>
    </submittedName>
</protein>
<name>C0PCS3_MAIZE</name>
<evidence type="ECO:0000313" key="2">
    <source>
        <dbReference type="EMBL" id="ACN31968.1"/>
    </source>
</evidence>
<dbReference type="EMBL" id="BT066092">
    <property type="protein sequence ID" value="ACN31968.1"/>
    <property type="molecule type" value="mRNA"/>
</dbReference>
<dbReference type="AlphaFoldDB" id="C0PCS3"/>
<proteinExistence type="evidence at transcript level"/>
<reference evidence="2" key="2">
    <citation type="submission" date="2012-06" db="EMBL/GenBank/DDBJ databases">
        <authorList>
            <person name="Yu Y."/>
            <person name="Currie J."/>
            <person name="Lomeli R."/>
            <person name="Angelova A."/>
            <person name="Collura K."/>
            <person name="Wissotski M."/>
            <person name="Campos D."/>
            <person name="Kudrna D."/>
            <person name="Golser W."/>
            <person name="Ashely E."/>
            <person name="Descour A."/>
            <person name="Fernandes J."/>
            <person name="Soderlund C."/>
            <person name="Walbot V."/>
        </authorList>
    </citation>
    <scope>NUCLEOTIDE SEQUENCE</scope>
    <source>
        <strain evidence="2">B73</strain>
    </source>
</reference>
<accession>C0PCS3</accession>